<name>A0A3G2LGG6_OSCPE</name>
<comment type="similarity">
    <text evidence="3">Belongs to the vinculin/alpha-catenin family.</text>
</comment>
<dbReference type="PANTHER" id="PTHR18914:SF30">
    <property type="entry name" value="VINCULIN_ALPHA-CATENIN FAMILY MEMBER 1"/>
    <property type="match status" value="1"/>
</dbReference>
<feature type="region of interest" description="Disordered" evidence="7">
    <location>
        <begin position="641"/>
        <end position="740"/>
    </location>
</feature>
<comment type="subcellular location">
    <subcellularLocation>
        <location evidence="1">Cell junction</location>
    </subcellularLocation>
    <subcellularLocation>
        <location evidence="2">Cytoplasm</location>
    </subcellularLocation>
</comment>
<feature type="compositionally biased region" description="Basic and acidic residues" evidence="7">
    <location>
        <begin position="718"/>
        <end position="740"/>
    </location>
</feature>
<dbReference type="GO" id="GO:0008013">
    <property type="term" value="F:beta-catenin binding"/>
    <property type="evidence" value="ECO:0007669"/>
    <property type="project" value="TreeGrafter"/>
</dbReference>
<keyword evidence="6" id="KW-0965">Cell junction</keyword>
<dbReference type="EMBL" id="MG852027">
    <property type="protein sequence ID" value="AYN71347.1"/>
    <property type="molecule type" value="mRNA"/>
</dbReference>
<accession>A0A3G2LGG6</accession>
<evidence type="ECO:0000256" key="2">
    <source>
        <dbReference type="ARBA" id="ARBA00004496"/>
    </source>
</evidence>
<dbReference type="GO" id="GO:0098609">
    <property type="term" value="P:cell-cell adhesion"/>
    <property type="evidence" value="ECO:0007669"/>
    <property type="project" value="TreeGrafter"/>
</dbReference>
<dbReference type="GO" id="GO:0016342">
    <property type="term" value="C:catenin complex"/>
    <property type="evidence" value="ECO:0007669"/>
    <property type="project" value="TreeGrafter"/>
</dbReference>
<dbReference type="SUPFAM" id="SSF47220">
    <property type="entry name" value="alpha-catenin/vinculin-like"/>
    <property type="match status" value="4"/>
</dbReference>
<evidence type="ECO:0000256" key="6">
    <source>
        <dbReference type="ARBA" id="ARBA00022949"/>
    </source>
</evidence>
<evidence type="ECO:0000256" key="7">
    <source>
        <dbReference type="SAM" id="MobiDB-lite"/>
    </source>
</evidence>
<dbReference type="AlphaFoldDB" id="A0A3G2LGG6"/>
<dbReference type="GO" id="GO:0045296">
    <property type="term" value="F:cadherin binding"/>
    <property type="evidence" value="ECO:0007669"/>
    <property type="project" value="InterPro"/>
</dbReference>
<dbReference type="InterPro" id="IPR036723">
    <property type="entry name" value="Alpha-catenin/vinculin-like_sf"/>
</dbReference>
<keyword evidence="5" id="KW-0130">Cell adhesion</keyword>
<dbReference type="InterPro" id="IPR001033">
    <property type="entry name" value="Alpha_catenin"/>
</dbReference>
<gene>
    <name evidence="8" type="primary">VIN3</name>
</gene>
<feature type="compositionally biased region" description="Polar residues" evidence="7">
    <location>
        <begin position="691"/>
        <end position="712"/>
    </location>
</feature>
<reference evidence="8" key="1">
    <citation type="submission" date="2018-01" db="EMBL/GenBank/DDBJ databases">
        <title>Epithelial adhesion in the homoscleromorph sponge, Oscarella pearsei.</title>
        <authorList>
            <person name="Nichols S.A."/>
        </authorList>
    </citation>
    <scope>NUCLEOTIDE SEQUENCE</scope>
</reference>
<dbReference type="PRINTS" id="PR00805">
    <property type="entry name" value="ALPHACATENIN"/>
</dbReference>
<evidence type="ECO:0000256" key="3">
    <source>
        <dbReference type="ARBA" id="ARBA00008376"/>
    </source>
</evidence>
<organism evidence="8">
    <name type="scientific">Oscarella pearsei</name>
    <name type="common">Sponge</name>
    <dbReference type="NCBI Taxonomy" id="1940113"/>
    <lineage>
        <taxon>Eukaryota</taxon>
        <taxon>Metazoa</taxon>
        <taxon>Porifera</taxon>
        <taxon>Homoscleromorpha</taxon>
        <taxon>Homosclerophorida</taxon>
        <taxon>Oscarellidae</taxon>
        <taxon>Oscarella</taxon>
    </lineage>
</organism>
<dbReference type="Gene3D" id="1.20.120.230">
    <property type="entry name" value="Alpha-catenin/vinculin-like"/>
    <property type="match status" value="4"/>
</dbReference>
<protein>
    <submittedName>
        <fullName evidence="8">Alpha-catenin</fullName>
    </submittedName>
</protein>
<dbReference type="GO" id="GO:0005737">
    <property type="term" value="C:cytoplasm"/>
    <property type="evidence" value="ECO:0007669"/>
    <property type="project" value="UniProtKB-SubCell"/>
</dbReference>
<dbReference type="GO" id="GO:0016477">
    <property type="term" value="P:cell migration"/>
    <property type="evidence" value="ECO:0007669"/>
    <property type="project" value="TreeGrafter"/>
</dbReference>
<dbReference type="Gene3D" id="1.20.120.810">
    <property type="entry name" value="Vinculin, Vh2 four-helix bundle"/>
    <property type="match status" value="1"/>
</dbReference>
<evidence type="ECO:0000256" key="4">
    <source>
        <dbReference type="ARBA" id="ARBA00022490"/>
    </source>
</evidence>
<dbReference type="Pfam" id="PF01044">
    <property type="entry name" value="Vinculin"/>
    <property type="match status" value="1"/>
</dbReference>
<evidence type="ECO:0000313" key="8">
    <source>
        <dbReference type="EMBL" id="AYN71347.1"/>
    </source>
</evidence>
<evidence type="ECO:0000256" key="5">
    <source>
        <dbReference type="ARBA" id="ARBA00022889"/>
    </source>
</evidence>
<proteinExistence type="evidence at transcript level"/>
<dbReference type="GO" id="GO:0051015">
    <property type="term" value="F:actin filament binding"/>
    <property type="evidence" value="ECO:0007669"/>
    <property type="project" value="InterPro"/>
</dbReference>
<feature type="compositionally biased region" description="Acidic residues" evidence="7">
    <location>
        <begin position="642"/>
        <end position="658"/>
    </location>
</feature>
<dbReference type="GO" id="GO:0005912">
    <property type="term" value="C:adherens junction"/>
    <property type="evidence" value="ECO:0007669"/>
    <property type="project" value="TreeGrafter"/>
</dbReference>
<dbReference type="InterPro" id="IPR006077">
    <property type="entry name" value="Vinculin/catenin"/>
</dbReference>
<keyword evidence="4" id="KW-0963">Cytoplasm</keyword>
<dbReference type="PANTHER" id="PTHR18914">
    <property type="entry name" value="ALPHA CATENIN"/>
    <property type="match status" value="1"/>
</dbReference>
<evidence type="ECO:0000256" key="1">
    <source>
        <dbReference type="ARBA" id="ARBA00004282"/>
    </source>
</evidence>
<sequence>MASGVQLRPRNIHVRTRSMELSLQPFIDQVSTLVHKRQKAGKLYRSATLVDSLDKARKCFVAEGRKIAQLNREVEREMLIACEGVESAGLATRDAAEHFMLDPCSSEKRSELVEVAKELLTSVARLLLIADTADVNHLKSAARSVNTWLYKLERAISPEEVVQLYQGYAIDLENLLKLTTRRQMDVKSRWVSEKLAFAKVKLRRMGDILSRSVKLHVQYPDIASAKVNRDFTLSEATQAVRSITECLDEDKAGRRSPPEEKGHTIALFEDFQKDVEYLQVQVSAHNADSLSSHVTSLGRKVTQIADETEFLFSCGESTRKFRLEQVSAALSEIKRTFKDLEHSLRQNLPKRNSPQSESVKALILSKTAELIKLSRYIKVEMSRCAVDDVCDLFSDVDMPLIAMVEPAKSGHRKEVEQRARTFRSQAEMFLQVAKMVGSFSSSPQSLKALRVATKDVQFSYTQVINAARSVAIHPKSVTARKNLESFEDFWMHQVKELTFAVDDVIDIDDFLVVSEYHLLEELKSSMMAVQVGNPDTMDMHLANVKGIVSRLCDVVLAEISRAMDEKQDEYAKTMENSVSCLQEIAMSQYISCIDEILDQLSDNAEALFDERQCSQKARAVLHGVKRVRQAVQSVRTDLLVPDPDEDYLDDDIEPDLPDFDLPPPPPDMLEEANGGGAWEGGATEAGRSSENKPFSSSLQEVTRGGSSSSLGKQHSRTFVRDVDRHVSPSELRNLPEEQKQQIKALEDEKRQLEREVDKFGEVNHDIVVIAKDMCMMMVDMSDFTRGAGPLKSSMDVFDTAQEIARAGKQLNALGRQVAKECPDQSCKTDLLAYLERILLYCHQIRITSQVKADVTTLGGEKTSQALENATTLVTAAKNLMNAVVMIVKLSHVALNKIAKVRGVTEPSVAWKLRAPEKKPLIKGEGAQGNTFSKNTSFSTMKAMQSLEDYSYRPPSLTDEPEEDEWV</sequence>